<dbReference type="AlphaFoldDB" id="A0A9P7Y5J1"/>
<name>A0A9P7Y5J1_9FUNG</name>
<reference evidence="1" key="1">
    <citation type="submission" date="2021-06" db="EMBL/GenBank/DDBJ databases">
        <title>Genome Sequence of Mortierella hyaline Strain SCG-10, a Cold-Adapted, Nitrate-Reducing Fungus Isolated from Soil in Minnesota, USA.</title>
        <authorList>
            <person name="Aldossari N."/>
        </authorList>
    </citation>
    <scope>NUCLEOTIDE SEQUENCE</scope>
    <source>
        <strain evidence="1">SCG-10</strain>
    </source>
</reference>
<dbReference type="OrthoDB" id="432528at2759"/>
<accession>A0A9P7Y5J1</accession>
<evidence type="ECO:0000313" key="2">
    <source>
        <dbReference type="Proteomes" id="UP000707451"/>
    </source>
</evidence>
<dbReference type="Proteomes" id="UP000707451">
    <property type="component" value="Unassembled WGS sequence"/>
</dbReference>
<comment type="caution">
    <text evidence="1">The sequence shown here is derived from an EMBL/GenBank/DDBJ whole genome shotgun (WGS) entry which is preliminary data.</text>
</comment>
<keyword evidence="2" id="KW-1185">Reference proteome</keyword>
<dbReference type="InterPro" id="IPR011043">
    <property type="entry name" value="Gal_Oxase/kelch_b-propeller"/>
</dbReference>
<sequence length="236" mass="26160">MKRFFLAPTMGQTPTPASVMAYATVDEETLYCLGGATDVNFTTSYYSNPTSQFVALNLQQQTWSSSNPPWRTLPSAVVPQLGVWMTVSRDKQRLIIWDPWDPETTISFYSLATNSWLSNHTLPSDYGDTWGSRVALDPTTGLLYAPSASNNGTVMIVYNPDTYTSSFLNMPPASATVKIGNPAFYSLVWSTYRNSMLFYGGYQWRGPSLGDSKLIEYTPSSNLWAIVVSSNSELGE</sequence>
<gene>
    <name evidence="1" type="ORF">KI688_006447</name>
</gene>
<proteinExistence type="predicted"/>
<protein>
    <submittedName>
        <fullName evidence="1">Uncharacterized protein</fullName>
    </submittedName>
</protein>
<dbReference type="EMBL" id="JAHRHY010000002">
    <property type="protein sequence ID" value="KAG9072223.1"/>
    <property type="molecule type" value="Genomic_DNA"/>
</dbReference>
<dbReference type="SUPFAM" id="SSF50965">
    <property type="entry name" value="Galactose oxidase, central domain"/>
    <property type="match status" value="1"/>
</dbReference>
<organism evidence="1 2">
    <name type="scientific">Linnemannia hyalina</name>
    <dbReference type="NCBI Taxonomy" id="64524"/>
    <lineage>
        <taxon>Eukaryota</taxon>
        <taxon>Fungi</taxon>
        <taxon>Fungi incertae sedis</taxon>
        <taxon>Mucoromycota</taxon>
        <taxon>Mortierellomycotina</taxon>
        <taxon>Mortierellomycetes</taxon>
        <taxon>Mortierellales</taxon>
        <taxon>Mortierellaceae</taxon>
        <taxon>Linnemannia</taxon>
    </lineage>
</organism>
<evidence type="ECO:0000313" key="1">
    <source>
        <dbReference type="EMBL" id="KAG9072223.1"/>
    </source>
</evidence>